<dbReference type="PANTHER" id="PTHR31579">
    <property type="entry name" value="OS03G0796600 PROTEIN"/>
    <property type="match status" value="1"/>
</dbReference>
<accession>A0A7I8L676</accession>
<dbReference type="EMBL" id="LR746274">
    <property type="protein sequence ID" value="CAA7404755.1"/>
    <property type="molecule type" value="Genomic_DNA"/>
</dbReference>
<protein>
    <submittedName>
        <fullName evidence="2">Uncharacterized protein</fullName>
    </submittedName>
</protein>
<evidence type="ECO:0000256" key="1">
    <source>
        <dbReference type="SAM" id="MobiDB-lite"/>
    </source>
</evidence>
<dbReference type="OrthoDB" id="548115at2759"/>
<evidence type="ECO:0000313" key="3">
    <source>
        <dbReference type="Proteomes" id="UP000663760"/>
    </source>
</evidence>
<name>A0A7I8L676_SPIIN</name>
<dbReference type="Pfam" id="PF04720">
    <property type="entry name" value="PDDEXK_6"/>
    <property type="match status" value="1"/>
</dbReference>
<dbReference type="AlphaFoldDB" id="A0A7I8L676"/>
<keyword evidence="3" id="KW-1185">Reference proteome</keyword>
<organism evidence="2 3">
    <name type="scientific">Spirodela intermedia</name>
    <name type="common">Intermediate duckweed</name>
    <dbReference type="NCBI Taxonomy" id="51605"/>
    <lineage>
        <taxon>Eukaryota</taxon>
        <taxon>Viridiplantae</taxon>
        <taxon>Streptophyta</taxon>
        <taxon>Embryophyta</taxon>
        <taxon>Tracheophyta</taxon>
        <taxon>Spermatophyta</taxon>
        <taxon>Magnoliopsida</taxon>
        <taxon>Liliopsida</taxon>
        <taxon>Araceae</taxon>
        <taxon>Lemnoideae</taxon>
        <taxon>Spirodela</taxon>
    </lineage>
</organism>
<dbReference type="PANTHER" id="PTHR31579:SF84">
    <property type="entry name" value="F21O3.6 PROTEIN"/>
    <property type="match status" value="1"/>
</dbReference>
<dbReference type="Proteomes" id="UP000663760">
    <property type="component" value="Chromosome 11"/>
</dbReference>
<gene>
    <name evidence="2" type="ORF">SI8410_11015433</name>
</gene>
<reference evidence="2" key="1">
    <citation type="submission" date="2020-02" db="EMBL/GenBank/DDBJ databases">
        <authorList>
            <person name="Scholz U."/>
            <person name="Mascher M."/>
            <person name="Fiebig A."/>
        </authorList>
    </citation>
    <scope>NUCLEOTIDE SEQUENCE</scope>
</reference>
<feature type="region of interest" description="Disordered" evidence="1">
    <location>
        <begin position="267"/>
        <end position="292"/>
    </location>
</feature>
<proteinExistence type="predicted"/>
<dbReference type="NCBIfam" id="TIGR01615">
    <property type="entry name" value="A_thal_3542"/>
    <property type="match status" value="1"/>
</dbReference>
<sequence>MTIFATGRAKRVTDPLDDKVKARLRGDDELRRGSGYFSSSGSEHDAEASDFVDGFFFSEKEGWDDVEETEEESVERSGGFSDGEGLQSVFTVPGVEMIRDLVNRGRSSAAEERYRRDLAADAARAADRFADLKQNRLAFRRAVMASLREIGYNAGICKSRWESGSGGIVAGSYEYIDVLTSPPDQAARYIVDIDFAGEFEIARPTAEYGRLTEELPRLLVARPEVLRQLLRVLADAARRSLRSREMHIPPWRKARFMQAKWLGPYRRTLNPSPSPSSPSPSPSSPSHAAAEALPPPVVRARADVHCRLLGFDTAAVVFPAAAARTR</sequence>
<dbReference type="InterPro" id="IPR006502">
    <property type="entry name" value="PDDEXK-like"/>
</dbReference>
<evidence type="ECO:0000313" key="2">
    <source>
        <dbReference type="EMBL" id="CAA7404755.1"/>
    </source>
</evidence>
<feature type="compositionally biased region" description="Pro residues" evidence="1">
    <location>
        <begin position="272"/>
        <end position="283"/>
    </location>
</feature>